<dbReference type="GO" id="GO:0005730">
    <property type="term" value="C:nucleolus"/>
    <property type="evidence" value="ECO:0007669"/>
    <property type="project" value="UniProtKB-SubCell"/>
</dbReference>
<name>A0A7R9A866_9CRUS</name>
<dbReference type="PANTHER" id="PTHR13243">
    <property type="entry name" value="HSPC111 PROTEIN-RELATED"/>
    <property type="match status" value="1"/>
</dbReference>
<sequence>MARPANSKRNRQKKKHLNYSRKTSAKKKAKRRRKQKVGPHEEIRKSWDPSKSLKENYDEMGLVLNVNASLPLQTGKVTLEPMEVEHGTKKKQAKKRPRERAAERMELDLKRKEAERAKVKTYLLPEPEYLWLQDLLDQYGEETQKMARDPKNHYQLTPKQIQRKINQLKNIPDQWARYLKHRNSLPSMNEDGQVSIPTTD</sequence>
<feature type="region of interest" description="Disordered" evidence="5">
    <location>
        <begin position="1"/>
        <end position="52"/>
    </location>
</feature>
<organism evidence="6">
    <name type="scientific">Darwinula stevensoni</name>
    <dbReference type="NCBI Taxonomy" id="69355"/>
    <lineage>
        <taxon>Eukaryota</taxon>
        <taxon>Metazoa</taxon>
        <taxon>Ecdysozoa</taxon>
        <taxon>Arthropoda</taxon>
        <taxon>Crustacea</taxon>
        <taxon>Oligostraca</taxon>
        <taxon>Ostracoda</taxon>
        <taxon>Podocopa</taxon>
        <taxon>Podocopida</taxon>
        <taxon>Darwinulocopina</taxon>
        <taxon>Darwinuloidea</taxon>
        <taxon>Darwinulidae</taxon>
        <taxon>Darwinula</taxon>
    </lineage>
</organism>
<keyword evidence="4" id="KW-0539">Nucleus</keyword>
<evidence type="ECO:0000256" key="2">
    <source>
        <dbReference type="ARBA" id="ARBA00008479"/>
    </source>
</evidence>
<feature type="compositionally biased region" description="Basic residues" evidence="5">
    <location>
        <begin position="1"/>
        <end position="37"/>
    </location>
</feature>
<protein>
    <recommendedName>
        <fullName evidence="3">Nucleolar protein 16</fullName>
    </recommendedName>
</protein>
<dbReference type="EMBL" id="CAJPEV010002151">
    <property type="protein sequence ID" value="CAG0895871.1"/>
    <property type="molecule type" value="Genomic_DNA"/>
</dbReference>
<accession>A0A7R9A866</accession>
<evidence type="ECO:0000313" key="7">
    <source>
        <dbReference type="Proteomes" id="UP000677054"/>
    </source>
</evidence>
<dbReference type="Pfam" id="PF09420">
    <property type="entry name" value="Nop16"/>
    <property type="match status" value="1"/>
</dbReference>
<dbReference type="EMBL" id="LR901668">
    <property type="protein sequence ID" value="CAD7249129.1"/>
    <property type="molecule type" value="Genomic_DNA"/>
</dbReference>
<keyword evidence="7" id="KW-1185">Reference proteome</keyword>
<gene>
    <name evidence="6" type="ORF">DSTB1V02_LOCUS8930</name>
</gene>
<evidence type="ECO:0000313" key="6">
    <source>
        <dbReference type="EMBL" id="CAD7249129.1"/>
    </source>
</evidence>
<dbReference type="AlphaFoldDB" id="A0A7R9A866"/>
<evidence type="ECO:0000256" key="3">
    <source>
        <dbReference type="ARBA" id="ARBA00015522"/>
    </source>
</evidence>
<comment type="subcellular location">
    <subcellularLocation>
        <location evidence="1">Nucleus</location>
        <location evidence="1">Nucleolus</location>
    </subcellularLocation>
</comment>
<dbReference type="GO" id="GO:0042273">
    <property type="term" value="P:ribosomal large subunit biogenesis"/>
    <property type="evidence" value="ECO:0007669"/>
    <property type="project" value="TreeGrafter"/>
</dbReference>
<evidence type="ECO:0000256" key="4">
    <source>
        <dbReference type="ARBA" id="ARBA00023242"/>
    </source>
</evidence>
<evidence type="ECO:0000256" key="5">
    <source>
        <dbReference type="SAM" id="MobiDB-lite"/>
    </source>
</evidence>
<feature type="compositionally biased region" description="Basic residues" evidence="5">
    <location>
        <begin position="88"/>
        <end position="98"/>
    </location>
</feature>
<comment type="similarity">
    <text evidence="2">Belongs to the NOP16 family.</text>
</comment>
<evidence type="ECO:0000256" key="1">
    <source>
        <dbReference type="ARBA" id="ARBA00004604"/>
    </source>
</evidence>
<dbReference type="InterPro" id="IPR019002">
    <property type="entry name" value="Ribosome_biogenesis_Nop16"/>
</dbReference>
<dbReference type="Proteomes" id="UP000677054">
    <property type="component" value="Unassembled WGS sequence"/>
</dbReference>
<proteinExistence type="inferred from homology"/>
<dbReference type="OrthoDB" id="285729at2759"/>
<feature type="region of interest" description="Disordered" evidence="5">
    <location>
        <begin position="80"/>
        <end position="102"/>
    </location>
</feature>
<dbReference type="PANTHER" id="PTHR13243:SF1">
    <property type="entry name" value="NUCLEOLAR PROTEIN 16"/>
    <property type="match status" value="1"/>
</dbReference>
<feature type="compositionally biased region" description="Basic and acidic residues" evidence="5">
    <location>
        <begin position="38"/>
        <end position="52"/>
    </location>
</feature>
<reference evidence="6" key="1">
    <citation type="submission" date="2020-11" db="EMBL/GenBank/DDBJ databases">
        <authorList>
            <person name="Tran Van P."/>
        </authorList>
    </citation>
    <scope>NUCLEOTIDE SEQUENCE</scope>
</reference>